<reference evidence="5" key="1">
    <citation type="journal article" date="2013" name="Nature">
        <title>Pan genome of the phytoplankton Emiliania underpins its global distribution.</title>
        <authorList>
            <person name="Read B.A."/>
            <person name="Kegel J."/>
            <person name="Klute M.J."/>
            <person name="Kuo A."/>
            <person name="Lefebvre S.C."/>
            <person name="Maumus F."/>
            <person name="Mayer C."/>
            <person name="Miller J."/>
            <person name="Monier A."/>
            <person name="Salamov A."/>
            <person name="Young J."/>
            <person name="Aguilar M."/>
            <person name="Claverie J.M."/>
            <person name="Frickenhaus S."/>
            <person name="Gonzalez K."/>
            <person name="Herman E.K."/>
            <person name="Lin Y.C."/>
            <person name="Napier J."/>
            <person name="Ogata H."/>
            <person name="Sarno A.F."/>
            <person name="Shmutz J."/>
            <person name="Schroeder D."/>
            <person name="de Vargas C."/>
            <person name="Verret F."/>
            <person name="von Dassow P."/>
            <person name="Valentin K."/>
            <person name="Van de Peer Y."/>
            <person name="Wheeler G."/>
            <person name="Dacks J.B."/>
            <person name="Delwiche C.F."/>
            <person name="Dyhrman S.T."/>
            <person name="Glockner G."/>
            <person name="John U."/>
            <person name="Richards T."/>
            <person name="Worden A.Z."/>
            <person name="Zhang X."/>
            <person name="Grigoriev I.V."/>
            <person name="Allen A.E."/>
            <person name="Bidle K."/>
            <person name="Borodovsky M."/>
            <person name="Bowler C."/>
            <person name="Brownlee C."/>
            <person name="Cock J.M."/>
            <person name="Elias M."/>
            <person name="Gladyshev V.N."/>
            <person name="Groth M."/>
            <person name="Guda C."/>
            <person name="Hadaegh A."/>
            <person name="Iglesias-Rodriguez M.D."/>
            <person name="Jenkins J."/>
            <person name="Jones B.M."/>
            <person name="Lawson T."/>
            <person name="Leese F."/>
            <person name="Lindquist E."/>
            <person name="Lobanov A."/>
            <person name="Lomsadze A."/>
            <person name="Malik S.B."/>
            <person name="Marsh M.E."/>
            <person name="Mackinder L."/>
            <person name="Mock T."/>
            <person name="Mueller-Roeber B."/>
            <person name="Pagarete A."/>
            <person name="Parker M."/>
            <person name="Probert I."/>
            <person name="Quesneville H."/>
            <person name="Raines C."/>
            <person name="Rensing S.A."/>
            <person name="Riano-Pachon D.M."/>
            <person name="Richier S."/>
            <person name="Rokitta S."/>
            <person name="Shiraiwa Y."/>
            <person name="Soanes D.M."/>
            <person name="van der Giezen M."/>
            <person name="Wahlund T.M."/>
            <person name="Williams B."/>
            <person name="Wilson W."/>
            <person name="Wolfe G."/>
            <person name="Wurch L.L."/>
        </authorList>
    </citation>
    <scope>NUCLEOTIDE SEQUENCE</scope>
</reference>
<evidence type="ECO:0008006" key="6">
    <source>
        <dbReference type="Google" id="ProtNLM"/>
    </source>
</evidence>
<accession>A0A0D3HYF5</accession>
<evidence type="ECO:0000256" key="1">
    <source>
        <dbReference type="SAM" id="MobiDB-lite"/>
    </source>
</evidence>
<feature type="transmembrane region" description="Helical" evidence="2">
    <location>
        <begin position="131"/>
        <end position="155"/>
    </location>
</feature>
<reference evidence="4" key="2">
    <citation type="submission" date="2024-10" db="UniProtKB">
        <authorList>
            <consortium name="EnsemblProtists"/>
        </authorList>
    </citation>
    <scope>IDENTIFICATION</scope>
</reference>
<dbReference type="HOGENOM" id="CLU_626185_0_0_1"/>
<protein>
    <recommendedName>
        <fullName evidence="6">Solute carrier family 40 protein</fullName>
    </recommendedName>
</protein>
<dbReference type="PaxDb" id="2903-EOD04040"/>
<sequence>MRILPLAATLAVAWLSTLIDAVGRNAELPLFRAAAVCAAPVNRSHPFSGSFHCGSLEGVVRSGQAVEGDLTTVRLLAHVVGGPAFGVLSDRRGRRCAVATSLLLKAVAACLLAAAAAHASREANAPPPPQGVALALWLPAVFVSSSVAGAASAQVPLNALYADHAMSCSAVSERLGPALLLLAAAAATAALSGTALSAALLRMEMGLSGYARLQLVLGVAAPLPALLLLLAPPPASRTSADDGRRHLCAGEAEAVAGASGASGSAAAASAASGGGLLELAAGSRLLQGLCSVLGSFSIATLGWRQGEPRDCPRVADVGGASSQQSARGEQPRRVGPPLPLLQRGRVTRPVFHQAQALVVASCTVALAAAAPCFSRSLFDPSAYGSRAALPFAVGLASVLLALLLAWRTLCAGLLLAPVRNLHHAAAGERGGEMEPLHL</sequence>
<keyword evidence="5" id="KW-1185">Reference proteome</keyword>
<feature type="chain" id="PRO_5044257241" description="Solute carrier family 40 protein" evidence="3">
    <location>
        <begin position="22"/>
        <end position="438"/>
    </location>
</feature>
<keyword evidence="2" id="KW-1133">Transmembrane helix</keyword>
<dbReference type="GeneID" id="17250260"/>
<feature type="transmembrane region" description="Helical" evidence="2">
    <location>
        <begin position="391"/>
        <end position="416"/>
    </location>
</feature>
<keyword evidence="2" id="KW-0812">Transmembrane</keyword>
<feature type="transmembrane region" description="Helical" evidence="2">
    <location>
        <begin position="97"/>
        <end position="119"/>
    </location>
</feature>
<dbReference type="RefSeq" id="XP_005756469.1">
    <property type="nucleotide sequence ID" value="XM_005756412.1"/>
</dbReference>
<dbReference type="AlphaFoldDB" id="A0A0D3HYF5"/>
<proteinExistence type="predicted"/>
<evidence type="ECO:0000256" key="2">
    <source>
        <dbReference type="SAM" id="Phobius"/>
    </source>
</evidence>
<evidence type="ECO:0000313" key="4">
    <source>
        <dbReference type="EnsemblProtists" id="EOD04040"/>
    </source>
</evidence>
<keyword evidence="2" id="KW-0472">Membrane</keyword>
<dbReference type="SUPFAM" id="SSF103473">
    <property type="entry name" value="MFS general substrate transporter"/>
    <property type="match status" value="1"/>
</dbReference>
<dbReference type="KEGG" id="ehx:EMIHUDRAFT_107895"/>
<organism evidence="4 5">
    <name type="scientific">Emiliania huxleyi (strain CCMP1516)</name>
    <dbReference type="NCBI Taxonomy" id="280463"/>
    <lineage>
        <taxon>Eukaryota</taxon>
        <taxon>Haptista</taxon>
        <taxon>Haptophyta</taxon>
        <taxon>Prymnesiophyceae</taxon>
        <taxon>Isochrysidales</taxon>
        <taxon>Noelaerhabdaceae</taxon>
        <taxon>Emiliania</taxon>
    </lineage>
</organism>
<dbReference type="Proteomes" id="UP000013827">
    <property type="component" value="Unassembled WGS sequence"/>
</dbReference>
<dbReference type="EnsemblProtists" id="EOD04040">
    <property type="protein sequence ID" value="EOD04040"/>
    <property type="gene ID" value="EMIHUDRAFT_107895"/>
</dbReference>
<evidence type="ECO:0000256" key="3">
    <source>
        <dbReference type="SAM" id="SignalP"/>
    </source>
</evidence>
<feature type="region of interest" description="Disordered" evidence="1">
    <location>
        <begin position="312"/>
        <end position="339"/>
    </location>
</feature>
<dbReference type="InterPro" id="IPR036259">
    <property type="entry name" value="MFS_trans_sf"/>
</dbReference>
<feature type="transmembrane region" description="Helical" evidence="2">
    <location>
        <begin position="175"/>
        <end position="201"/>
    </location>
</feature>
<feature type="transmembrane region" description="Helical" evidence="2">
    <location>
        <begin position="350"/>
        <end position="371"/>
    </location>
</feature>
<evidence type="ECO:0000313" key="5">
    <source>
        <dbReference type="Proteomes" id="UP000013827"/>
    </source>
</evidence>
<feature type="signal peptide" evidence="3">
    <location>
        <begin position="1"/>
        <end position="21"/>
    </location>
</feature>
<keyword evidence="3" id="KW-0732">Signal</keyword>
<feature type="transmembrane region" description="Helical" evidence="2">
    <location>
        <begin position="213"/>
        <end position="231"/>
    </location>
</feature>
<dbReference type="Gene3D" id="1.20.1250.20">
    <property type="entry name" value="MFS general substrate transporter like domains"/>
    <property type="match status" value="1"/>
</dbReference>
<name>A0A0D3HYF5_EMIH1</name>